<dbReference type="AlphaFoldDB" id="A0A820L663"/>
<comment type="caution">
    <text evidence="25">The sequence shown here is derived from an EMBL/GenBank/DDBJ whole genome shotgun (WGS) entry which is preliminary data.</text>
</comment>
<evidence type="ECO:0000256" key="5">
    <source>
        <dbReference type="ARBA" id="ARBA00022679"/>
    </source>
</evidence>
<evidence type="ECO:0000256" key="16">
    <source>
        <dbReference type="PIRSR" id="PIRSR037393-3"/>
    </source>
</evidence>
<dbReference type="GO" id="GO:0046872">
    <property type="term" value="F:metal ion binding"/>
    <property type="evidence" value="ECO:0007669"/>
    <property type="project" value="InterPro"/>
</dbReference>
<feature type="active site" description="Proton acceptor" evidence="14">
    <location>
        <position position="359"/>
    </location>
</feature>
<dbReference type="PIRSF" id="PIRSF037393">
    <property type="entry name" value="TGFRII"/>
    <property type="match status" value="1"/>
</dbReference>
<dbReference type="Proteomes" id="UP000663851">
    <property type="component" value="Unassembled WGS sequence"/>
</dbReference>
<evidence type="ECO:0000256" key="14">
    <source>
        <dbReference type="PIRSR" id="PIRSR037393-1"/>
    </source>
</evidence>
<dbReference type="InterPro" id="IPR008271">
    <property type="entry name" value="Ser/Thr_kinase_AS"/>
</dbReference>
<evidence type="ECO:0000259" key="21">
    <source>
        <dbReference type="PROSITE" id="PS50011"/>
    </source>
</evidence>
<dbReference type="GO" id="GO:0005886">
    <property type="term" value="C:plasma membrane"/>
    <property type="evidence" value="ECO:0007669"/>
    <property type="project" value="TreeGrafter"/>
</dbReference>
<evidence type="ECO:0000256" key="17">
    <source>
        <dbReference type="PROSITE-ProRule" id="PRU10141"/>
    </source>
</evidence>
<dbReference type="Gene3D" id="2.10.60.10">
    <property type="entry name" value="CD59"/>
    <property type="match status" value="1"/>
</dbReference>
<dbReference type="InterPro" id="IPR000333">
    <property type="entry name" value="TGFB_receptor"/>
</dbReference>
<evidence type="ECO:0000256" key="15">
    <source>
        <dbReference type="PIRSR" id="PIRSR037393-2"/>
    </source>
</evidence>
<keyword evidence="6 19" id="KW-0812">Transmembrane</keyword>
<keyword evidence="16" id="KW-1015">Disulfide bond</keyword>
<dbReference type="GO" id="GO:0004675">
    <property type="term" value="F:transmembrane receptor protein serine/threonine kinase activity"/>
    <property type="evidence" value="ECO:0007669"/>
    <property type="project" value="UniProtKB-EC"/>
</dbReference>
<sequence>MIKNTLLLIIVISVTVISEENHDDTVSIPIDGTQQKINIACLCTEDEQCDSNTRTCRLTHPEHVCYETWTKENSDNSIHLTAGCIYNEFIITRIMCNGNQSDRFIICCSDKNYCNDRDQFASDIRETLGGTKKAKPDYFSKRLMIIIIILSILLLVVIFVFIAIHIQRKRNSSNSNETRQSNRKSGILVSYLPGSKHSISNGDSDSNPDETPSNSNESRVLLSPGSFATEVTLEKKIGFGAYGTVYRGIWHNDPIAVKIRLSNEECSWIREVQIYEDFHLNHQNILRYIAADNIDSSNGMELWIGTEYHENGSVYDYLNNHTITVPIMITMMYTIADGLFYLHKSIVATNGKPALAHRDIKTKNILVKDDLSCCIADLGLAVREIRLNSNELLNHNQEPSVIDITPNRRVGTIRYMAPEILDRSFNGLSFESYKAADLYALGLVYWEILRRCQTTPEENDADVYQIPYVDVLPNNPTFEQMQEVLCIRKIRPPPSPRWKNHSIFSSIFGSCEELWAENPACRPSSCVIKEQLRNYRSQ</sequence>
<keyword evidence="8 15" id="KW-0547">Nucleotide-binding</keyword>
<evidence type="ECO:0000256" key="2">
    <source>
        <dbReference type="ARBA" id="ARBA00009605"/>
    </source>
</evidence>
<evidence type="ECO:0000256" key="3">
    <source>
        <dbReference type="ARBA" id="ARBA00012401"/>
    </source>
</evidence>
<dbReference type="Gene3D" id="1.10.510.10">
    <property type="entry name" value="Transferase(Phosphotransferase) domain 1"/>
    <property type="match status" value="1"/>
</dbReference>
<dbReference type="Proteomes" id="UP000663865">
    <property type="component" value="Unassembled WGS sequence"/>
</dbReference>
<dbReference type="InterPro" id="IPR017441">
    <property type="entry name" value="Protein_kinase_ATP_BS"/>
</dbReference>
<protein>
    <recommendedName>
        <fullName evidence="3">receptor protein serine/threonine kinase</fullName>
        <ecNumber evidence="3">2.7.11.30</ecNumber>
    </recommendedName>
</protein>
<comment type="similarity">
    <text evidence="2">Belongs to the protein kinase superfamily. TKL Ser/Thr protein kinase family. TGFB receptor subfamily.</text>
</comment>
<feature type="chain" id="PRO_5035695065" description="receptor protein serine/threonine kinase" evidence="20">
    <location>
        <begin position="19"/>
        <end position="538"/>
    </location>
</feature>
<dbReference type="EMBL" id="CAJOBO010001209">
    <property type="protein sequence ID" value="CAF4351586.1"/>
    <property type="molecule type" value="Genomic_DNA"/>
</dbReference>
<dbReference type="PROSITE" id="PS00107">
    <property type="entry name" value="PROTEIN_KINASE_ATP"/>
    <property type="match status" value="1"/>
</dbReference>
<evidence type="ECO:0000256" key="10">
    <source>
        <dbReference type="ARBA" id="ARBA00022840"/>
    </source>
</evidence>
<dbReference type="SUPFAM" id="SSF56112">
    <property type="entry name" value="Protein kinase-like (PK-like)"/>
    <property type="match status" value="1"/>
</dbReference>
<name>A0A820L663_9BILA</name>
<evidence type="ECO:0000256" key="1">
    <source>
        <dbReference type="ARBA" id="ARBA00004479"/>
    </source>
</evidence>
<evidence type="ECO:0000256" key="19">
    <source>
        <dbReference type="SAM" id="Phobius"/>
    </source>
</evidence>
<dbReference type="EMBL" id="CAJNYT010003769">
    <property type="protein sequence ID" value="CAF3598841.1"/>
    <property type="molecule type" value="Genomic_DNA"/>
</dbReference>
<evidence type="ECO:0000256" key="13">
    <source>
        <dbReference type="ARBA" id="ARBA00023170"/>
    </source>
</evidence>
<reference evidence="25" key="1">
    <citation type="submission" date="2021-02" db="EMBL/GenBank/DDBJ databases">
        <authorList>
            <person name="Nowell W R."/>
        </authorList>
    </citation>
    <scope>NUCLEOTIDE SEQUENCE</scope>
</reference>
<dbReference type="EC" id="2.7.11.30" evidence="3"/>
<dbReference type="EMBL" id="CAJOBS010001209">
    <property type="protein sequence ID" value="CAF4702661.1"/>
    <property type="molecule type" value="Genomic_DNA"/>
</dbReference>
<keyword evidence="11 19" id="KW-1133">Transmembrane helix</keyword>
<dbReference type="EMBL" id="CAJOBR010002131">
    <property type="protein sequence ID" value="CAF4658992.1"/>
    <property type="molecule type" value="Genomic_DNA"/>
</dbReference>
<dbReference type="GO" id="GO:0005524">
    <property type="term" value="F:ATP binding"/>
    <property type="evidence" value="ECO:0007669"/>
    <property type="project" value="UniProtKB-UniRule"/>
</dbReference>
<keyword evidence="5" id="KW-0808">Transferase</keyword>
<evidence type="ECO:0000256" key="11">
    <source>
        <dbReference type="ARBA" id="ARBA00022989"/>
    </source>
</evidence>
<dbReference type="SMART" id="SM00220">
    <property type="entry name" value="S_TKc"/>
    <property type="match status" value="1"/>
</dbReference>
<dbReference type="Proteomes" id="UP000663848">
    <property type="component" value="Unassembled WGS sequence"/>
</dbReference>
<organism evidence="25 28">
    <name type="scientific">Rotaria socialis</name>
    <dbReference type="NCBI Taxonomy" id="392032"/>
    <lineage>
        <taxon>Eukaryota</taxon>
        <taxon>Metazoa</taxon>
        <taxon>Spiralia</taxon>
        <taxon>Gnathifera</taxon>
        <taxon>Rotifera</taxon>
        <taxon>Eurotatoria</taxon>
        <taxon>Bdelloidea</taxon>
        <taxon>Philodinida</taxon>
        <taxon>Philodinidae</taxon>
        <taxon>Rotaria</taxon>
    </lineage>
</organism>
<evidence type="ECO:0000256" key="8">
    <source>
        <dbReference type="ARBA" id="ARBA00022741"/>
    </source>
</evidence>
<dbReference type="InterPro" id="IPR011009">
    <property type="entry name" value="Kinase-like_dom_sf"/>
</dbReference>
<dbReference type="PROSITE" id="PS00108">
    <property type="entry name" value="PROTEIN_KINASE_ST"/>
    <property type="match status" value="1"/>
</dbReference>
<proteinExistence type="inferred from homology"/>
<dbReference type="PANTHER" id="PTHR23255">
    <property type="entry name" value="TRANSFORMING GROWTH FACTOR-BETA RECEPTOR TYPE I AND II"/>
    <property type="match status" value="1"/>
</dbReference>
<dbReference type="GO" id="GO:0071363">
    <property type="term" value="P:cellular response to growth factor stimulus"/>
    <property type="evidence" value="ECO:0007669"/>
    <property type="project" value="TreeGrafter"/>
</dbReference>
<feature type="disulfide bond" evidence="16">
    <location>
        <begin position="43"/>
        <end position="49"/>
    </location>
</feature>
<evidence type="ECO:0000256" key="4">
    <source>
        <dbReference type="ARBA" id="ARBA00022527"/>
    </source>
</evidence>
<evidence type="ECO:0000256" key="18">
    <source>
        <dbReference type="SAM" id="MobiDB-lite"/>
    </source>
</evidence>
<feature type="transmembrane region" description="Helical" evidence="19">
    <location>
        <begin position="143"/>
        <end position="164"/>
    </location>
</feature>
<keyword evidence="9" id="KW-0418">Kinase</keyword>
<dbReference type="InterPro" id="IPR045860">
    <property type="entry name" value="Snake_toxin-like_sf"/>
</dbReference>
<feature type="domain" description="Protein kinase" evidence="21">
    <location>
        <begin position="231"/>
        <end position="538"/>
    </location>
</feature>
<dbReference type="PROSITE" id="PS50011">
    <property type="entry name" value="PROTEIN_KINASE_DOM"/>
    <property type="match status" value="1"/>
</dbReference>
<dbReference type="Gene3D" id="3.30.200.20">
    <property type="entry name" value="Phosphorylase Kinase, domain 1"/>
    <property type="match status" value="1"/>
</dbReference>
<gene>
    <name evidence="23" type="ORF">GRG538_LOCUS22579</name>
    <name evidence="25" type="ORF">HFQ381_LOCUS16788</name>
    <name evidence="24" type="ORF">KIK155_LOCUS32673</name>
    <name evidence="22" type="ORF">LUA448_LOCUS26037</name>
    <name evidence="26" type="ORF">QYT958_LOCUS15374</name>
    <name evidence="27" type="ORF">TOA249_LOCUS17151</name>
</gene>
<evidence type="ECO:0000313" key="24">
    <source>
        <dbReference type="EMBL" id="CAF3805291.1"/>
    </source>
</evidence>
<evidence type="ECO:0000256" key="6">
    <source>
        <dbReference type="ARBA" id="ARBA00022692"/>
    </source>
</evidence>
<feature type="region of interest" description="Disordered" evidence="18">
    <location>
        <begin position="198"/>
        <end position="220"/>
    </location>
</feature>
<evidence type="ECO:0000256" key="20">
    <source>
        <dbReference type="SAM" id="SignalP"/>
    </source>
</evidence>
<evidence type="ECO:0000313" key="27">
    <source>
        <dbReference type="EMBL" id="CAF4702661.1"/>
    </source>
</evidence>
<dbReference type="PANTHER" id="PTHR23255:SF71">
    <property type="entry name" value="RECEPTOR PROTEIN SERINE_THREONINE KINASE"/>
    <property type="match status" value="1"/>
</dbReference>
<keyword evidence="4" id="KW-0723">Serine/threonine-protein kinase</keyword>
<feature type="compositionally biased region" description="Polar residues" evidence="18">
    <location>
        <begin position="198"/>
        <end position="218"/>
    </location>
</feature>
<dbReference type="Pfam" id="PF00069">
    <property type="entry name" value="Pkinase"/>
    <property type="match status" value="1"/>
</dbReference>
<dbReference type="Proteomes" id="UP000663838">
    <property type="component" value="Unassembled WGS sequence"/>
</dbReference>
<evidence type="ECO:0000313" key="23">
    <source>
        <dbReference type="EMBL" id="CAF3598841.1"/>
    </source>
</evidence>
<feature type="signal peptide" evidence="20">
    <location>
        <begin position="1"/>
        <end position="18"/>
    </location>
</feature>
<feature type="disulfide bond" evidence="16">
    <location>
        <begin position="96"/>
        <end position="107"/>
    </location>
</feature>
<accession>A0A820L663</accession>
<dbReference type="EMBL" id="CAJNYV010006149">
    <property type="protein sequence ID" value="CAF3805291.1"/>
    <property type="molecule type" value="Genomic_DNA"/>
</dbReference>
<evidence type="ECO:0000313" key="25">
    <source>
        <dbReference type="EMBL" id="CAF4351586.1"/>
    </source>
</evidence>
<dbReference type="GO" id="GO:0043235">
    <property type="term" value="C:receptor complex"/>
    <property type="evidence" value="ECO:0007669"/>
    <property type="project" value="InterPro"/>
</dbReference>
<evidence type="ECO:0000256" key="9">
    <source>
        <dbReference type="ARBA" id="ARBA00022777"/>
    </source>
</evidence>
<dbReference type="InterPro" id="IPR017194">
    <property type="entry name" value="Transform_growth_fac-b_typ-2"/>
</dbReference>
<evidence type="ECO:0000313" key="22">
    <source>
        <dbReference type="EMBL" id="CAF3513790.1"/>
    </source>
</evidence>
<keyword evidence="10 15" id="KW-0067">ATP-binding</keyword>
<dbReference type="Proteomes" id="UP000663872">
    <property type="component" value="Unassembled WGS sequence"/>
</dbReference>
<comment type="subcellular location">
    <subcellularLocation>
        <location evidence="1">Membrane</location>
        <topology evidence="1">Single-pass type I membrane protein</topology>
    </subcellularLocation>
</comment>
<dbReference type="InterPro" id="IPR000719">
    <property type="entry name" value="Prot_kinase_dom"/>
</dbReference>
<dbReference type="Proteomes" id="UP000663833">
    <property type="component" value="Unassembled WGS sequence"/>
</dbReference>
<keyword evidence="7 20" id="KW-0732">Signal</keyword>
<evidence type="ECO:0000313" key="26">
    <source>
        <dbReference type="EMBL" id="CAF4658992.1"/>
    </source>
</evidence>
<evidence type="ECO:0000313" key="28">
    <source>
        <dbReference type="Proteomes" id="UP000663851"/>
    </source>
</evidence>
<keyword evidence="13" id="KW-0675">Receptor</keyword>
<evidence type="ECO:0000256" key="7">
    <source>
        <dbReference type="ARBA" id="ARBA00022729"/>
    </source>
</evidence>
<feature type="binding site" evidence="15 17">
    <location>
        <position position="258"/>
    </location>
    <ligand>
        <name>ATP</name>
        <dbReference type="ChEBI" id="CHEBI:30616"/>
    </ligand>
</feature>
<keyword evidence="12 19" id="KW-0472">Membrane</keyword>
<evidence type="ECO:0000256" key="12">
    <source>
        <dbReference type="ARBA" id="ARBA00023136"/>
    </source>
</evidence>
<dbReference type="EMBL" id="CAJNYD010003485">
    <property type="protein sequence ID" value="CAF3513790.1"/>
    <property type="molecule type" value="Genomic_DNA"/>
</dbReference>